<sequence length="133" mass="14507">MTLTVKTLDEERRRAAIRTIPQPSDLNVNGNIFGGWVLSQMDLAGADAASRIAGGPVATVAIDGMKFHQPIELGDVISIYADIEKTGRTSVTVKLDVYAERGVERTLHQVTEGRYIFVAIDKDGRPTPLRNAE</sequence>
<dbReference type="RefSeq" id="WP_068153432.1">
    <property type="nucleotide sequence ID" value="NZ_JBHSCR010000003.1"/>
</dbReference>
<name>A0ABV8U9T5_9PROT</name>
<organism evidence="5 6">
    <name type="scientific">Kordiimonas lipolytica</name>
    <dbReference type="NCBI Taxonomy" id="1662421"/>
    <lineage>
        <taxon>Bacteria</taxon>
        <taxon>Pseudomonadati</taxon>
        <taxon>Pseudomonadota</taxon>
        <taxon>Alphaproteobacteria</taxon>
        <taxon>Kordiimonadales</taxon>
        <taxon>Kordiimonadaceae</taxon>
        <taxon>Kordiimonas</taxon>
    </lineage>
</organism>
<dbReference type="InterPro" id="IPR006683">
    <property type="entry name" value="Thioestr_dom"/>
</dbReference>
<dbReference type="EC" id="3.1.2.20" evidence="5"/>
<gene>
    <name evidence="5" type="ORF">ACFO5Q_07020</name>
</gene>
<dbReference type="InterPro" id="IPR033120">
    <property type="entry name" value="HOTDOG_ACOT"/>
</dbReference>
<dbReference type="PANTHER" id="PTHR11049:SF5">
    <property type="entry name" value="ACYL-COA THIOESTER HYDROLASE YCIA"/>
    <property type="match status" value="1"/>
</dbReference>
<dbReference type="Gene3D" id="3.10.129.10">
    <property type="entry name" value="Hotdog Thioesterase"/>
    <property type="match status" value="1"/>
</dbReference>
<dbReference type="Proteomes" id="UP001595776">
    <property type="component" value="Unassembled WGS sequence"/>
</dbReference>
<dbReference type="PANTHER" id="PTHR11049">
    <property type="entry name" value="ACYL COENZYME A THIOESTER HYDROLASE"/>
    <property type="match status" value="1"/>
</dbReference>
<dbReference type="SUPFAM" id="SSF54637">
    <property type="entry name" value="Thioesterase/thiol ester dehydrase-isomerase"/>
    <property type="match status" value="1"/>
</dbReference>
<evidence type="ECO:0000259" key="4">
    <source>
        <dbReference type="PROSITE" id="PS51770"/>
    </source>
</evidence>
<dbReference type="Pfam" id="PF03061">
    <property type="entry name" value="4HBT"/>
    <property type="match status" value="1"/>
</dbReference>
<proteinExistence type="inferred from homology"/>
<dbReference type="InterPro" id="IPR029069">
    <property type="entry name" value="HotDog_dom_sf"/>
</dbReference>
<accession>A0ABV8U9T5</accession>
<dbReference type="EMBL" id="JBHSCR010000003">
    <property type="protein sequence ID" value="MFC4347594.1"/>
    <property type="molecule type" value="Genomic_DNA"/>
</dbReference>
<comment type="caution">
    <text evidence="5">The sequence shown here is derived from an EMBL/GenBank/DDBJ whole genome shotgun (WGS) entry which is preliminary data.</text>
</comment>
<feature type="domain" description="HotDog ACOT-type" evidence="4">
    <location>
        <begin position="11"/>
        <end position="123"/>
    </location>
</feature>
<comment type="similarity">
    <text evidence="1">Belongs to the acyl coenzyme A hydrolase family.</text>
</comment>
<keyword evidence="6" id="KW-1185">Reference proteome</keyword>
<dbReference type="InterPro" id="IPR040170">
    <property type="entry name" value="Cytosol_ACT"/>
</dbReference>
<evidence type="ECO:0000313" key="6">
    <source>
        <dbReference type="Proteomes" id="UP001595776"/>
    </source>
</evidence>
<evidence type="ECO:0000313" key="5">
    <source>
        <dbReference type="EMBL" id="MFC4347594.1"/>
    </source>
</evidence>
<protein>
    <submittedName>
        <fullName evidence="5">Acyl-CoA thioesterase</fullName>
        <ecNumber evidence="5">3.1.2.20</ecNumber>
    </submittedName>
</protein>
<dbReference type="GO" id="GO:0047617">
    <property type="term" value="F:fatty acyl-CoA hydrolase activity"/>
    <property type="evidence" value="ECO:0007669"/>
    <property type="project" value="UniProtKB-EC"/>
</dbReference>
<dbReference type="PROSITE" id="PS51770">
    <property type="entry name" value="HOTDOG_ACOT"/>
    <property type="match status" value="1"/>
</dbReference>
<dbReference type="CDD" id="cd03442">
    <property type="entry name" value="BFIT_BACH"/>
    <property type="match status" value="1"/>
</dbReference>
<evidence type="ECO:0000256" key="2">
    <source>
        <dbReference type="ARBA" id="ARBA00022801"/>
    </source>
</evidence>
<evidence type="ECO:0000256" key="1">
    <source>
        <dbReference type="ARBA" id="ARBA00010458"/>
    </source>
</evidence>
<evidence type="ECO:0000256" key="3">
    <source>
        <dbReference type="PROSITE-ProRule" id="PRU01106"/>
    </source>
</evidence>
<keyword evidence="2 3" id="KW-0378">Hydrolase</keyword>
<reference evidence="6" key="1">
    <citation type="journal article" date="2019" name="Int. J. Syst. Evol. Microbiol.">
        <title>The Global Catalogue of Microorganisms (GCM) 10K type strain sequencing project: providing services to taxonomists for standard genome sequencing and annotation.</title>
        <authorList>
            <consortium name="The Broad Institute Genomics Platform"/>
            <consortium name="The Broad Institute Genome Sequencing Center for Infectious Disease"/>
            <person name="Wu L."/>
            <person name="Ma J."/>
        </authorList>
    </citation>
    <scope>NUCLEOTIDE SEQUENCE [LARGE SCALE GENOMIC DNA]</scope>
    <source>
        <strain evidence="6">CGMCC 1.15304</strain>
    </source>
</reference>